<reference evidence="2 3" key="1">
    <citation type="submission" date="2021-05" db="EMBL/GenBank/DDBJ databases">
        <title>Genome Assembly of Synthetic Allotetraploid Brassica napus Reveals Homoeologous Exchanges between Subgenomes.</title>
        <authorList>
            <person name="Davis J.T."/>
        </authorList>
    </citation>
    <scope>NUCLEOTIDE SEQUENCE [LARGE SCALE GENOMIC DNA]</scope>
    <source>
        <strain evidence="3">cv. Da-Ae</strain>
        <tissue evidence="2">Seedling</tissue>
    </source>
</reference>
<feature type="compositionally biased region" description="Basic and acidic residues" evidence="1">
    <location>
        <begin position="26"/>
        <end position="50"/>
    </location>
</feature>
<feature type="compositionally biased region" description="Basic and acidic residues" evidence="1">
    <location>
        <begin position="105"/>
        <end position="117"/>
    </location>
</feature>
<proteinExistence type="predicted"/>
<protein>
    <submittedName>
        <fullName evidence="2">Uncharacterized protein</fullName>
    </submittedName>
</protein>
<evidence type="ECO:0000256" key="1">
    <source>
        <dbReference type="SAM" id="MobiDB-lite"/>
    </source>
</evidence>
<sequence>MRMSSESREEDEEREPWKVIGISWPQEKDDDKDQRQRQSKRSGDAIDRRVKSPKVPQELLSVLKEMRRGLVCFRNREHKRDEAKVVERASNCIASPLSSKSSSKNKGEQEFRRFSSC</sequence>
<organism evidence="2 3">
    <name type="scientific">Brassica napus</name>
    <name type="common">Rape</name>
    <dbReference type="NCBI Taxonomy" id="3708"/>
    <lineage>
        <taxon>Eukaryota</taxon>
        <taxon>Viridiplantae</taxon>
        <taxon>Streptophyta</taxon>
        <taxon>Embryophyta</taxon>
        <taxon>Tracheophyta</taxon>
        <taxon>Spermatophyta</taxon>
        <taxon>Magnoliopsida</taxon>
        <taxon>eudicotyledons</taxon>
        <taxon>Gunneridae</taxon>
        <taxon>Pentapetalae</taxon>
        <taxon>rosids</taxon>
        <taxon>malvids</taxon>
        <taxon>Brassicales</taxon>
        <taxon>Brassicaceae</taxon>
        <taxon>Brassiceae</taxon>
        <taxon>Brassica</taxon>
    </lineage>
</organism>
<evidence type="ECO:0000313" key="3">
    <source>
        <dbReference type="Proteomes" id="UP000824890"/>
    </source>
</evidence>
<dbReference type="EMBL" id="JAGKQM010000011">
    <property type="protein sequence ID" value="KAH0903432.1"/>
    <property type="molecule type" value="Genomic_DNA"/>
</dbReference>
<gene>
    <name evidence="2" type="ORF">HID58_042935</name>
</gene>
<evidence type="ECO:0000313" key="2">
    <source>
        <dbReference type="EMBL" id="KAH0903432.1"/>
    </source>
</evidence>
<accession>A0ABQ8BF35</accession>
<feature type="region of interest" description="Disordered" evidence="1">
    <location>
        <begin position="1"/>
        <end position="55"/>
    </location>
</feature>
<name>A0ABQ8BF35_BRANA</name>
<feature type="region of interest" description="Disordered" evidence="1">
    <location>
        <begin position="92"/>
        <end position="117"/>
    </location>
</feature>
<comment type="caution">
    <text evidence="2">The sequence shown here is derived from an EMBL/GenBank/DDBJ whole genome shotgun (WGS) entry which is preliminary data.</text>
</comment>
<dbReference type="Proteomes" id="UP000824890">
    <property type="component" value="Unassembled WGS sequence"/>
</dbReference>
<keyword evidence="3" id="KW-1185">Reference proteome</keyword>